<dbReference type="Pfam" id="PF02660">
    <property type="entry name" value="G3P_acyltransf"/>
    <property type="match status" value="1"/>
</dbReference>
<accession>G9XS21</accession>
<dbReference type="GO" id="GO:0043772">
    <property type="term" value="F:acyl-phosphate glycerol-3-phosphate acyltransferase activity"/>
    <property type="evidence" value="ECO:0007669"/>
    <property type="project" value="UniProtKB-UniRule"/>
</dbReference>
<evidence type="ECO:0000256" key="7">
    <source>
        <dbReference type="ARBA" id="ARBA00023136"/>
    </source>
</evidence>
<organism evidence="11 12">
    <name type="scientific">Desulfitobacterium hafniense DP7</name>
    <dbReference type="NCBI Taxonomy" id="537010"/>
    <lineage>
        <taxon>Bacteria</taxon>
        <taxon>Bacillati</taxon>
        <taxon>Bacillota</taxon>
        <taxon>Clostridia</taxon>
        <taxon>Eubacteriales</taxon>
        <taxon>Desulfitobacteriaceae</taxon>
        <taxon>Desulfitobacterium</taxon>
    </lineage>
</organism>
<dbReference type="EMBL" id="AFZX01000096">
    <property type="protein sequence ID" value="EHL05549.1"/>
    <property type="molecule type" value="Genomic_DNA"/>
</dbReference>
<keyword evidence="4 10" id="KW-0812">Transmembrane</keyword>
<dbReference type="GO" id="GO:0008654">
    <property type="term" value="P:phospholipid biosynthetic process"/>
    <property type="evidence" value="ECO:0007669"/>
    <property type="project" value="UniProtKB-UniRule"/>
</dbReference>
<keyword evidence="2 10" id="KW-0444">Lipid biosynthesis</keyword>
<dbReference type="HAMAP" id="MF_01043">
    <property type="entry name" value="PlsY"/>
    <property type="match status" value="1"/>
</dbReference>
<dbReference type="NCBIfam" id="TIGR00023">
    <property type="entry name" value="glycerol-3-phosphate 1-O-acyltransferase PlsY"/>
    <property type="match status" value="1"/>
</dbReference>
<comment type="catalytic activity">
    <reaction evidence="10">
        <text>an acyl phosphate + sn-glycerol 3-phosphate = a 1-acyl-sn-glycero-3-phosphate + phosphate</text>
        <dbReference type="Rhea" id="RHEA:34075"/>
        <dbReference type="ChEBI" id="CHEBI:43474"/>
        <dbReference type="ChEBI" id="CHEBI:57597"/>
        <dbReference type="ChEBI" id="CHEBI:57970"/>
        <dbReference type="ChEBI" id="CHEBI:59918"/>
        <dbReference type="EC" id="2.3.1.275"/>
    </reaction>
</comment>
<name>G9XS21_DESHA</name>
<dbReference type="InterPro" id="IPR003811">
    <property type="entry name" value="G3P_acylTferase_PlsY"/>
</dbReference>
<comment type="similarity">
    <text evidence="10">Belongs to the PlsY family.</text>
</comment>
<dbReference type="UniPathway" id="UPA00085"/>
<evidence type="ECO:0000256" key="4">
    <source>
        <dbReference type="ARBA" id="ARBA00022692"/>
    </source>
</evidence>
<evidence type="ECO:0000256" key="3">
    <source>
        <dbReference type="ARBA" id="ARBA00022679"/>
    </source>
</evidence>
<dbReference type="EC" id="2.3.1.275" evidence="10"/>
<reference evidence="11 12" key="1">
    <citation type="submission" date="2011-08" db="EMBL/GenBank/DDBJ databases">
        <authorList>
            <person name="Weinstock G."/>
            <person name="Sodergren E."/>
            <person name="Clifton S."/>
            <person name="Fulton L."/>
            <person name="Fulton B."/>
            <person name="Courtney L."/>
            <person name="Fronick C."/>
            <person name="Harrison M."/>
            <person name="Strong C."/>
            <person name="Farmer C."/>
            <person name="Delahaunty K."/>
            <person name="Markovic C."/>
            <person name="Hall O."/>
            <person name="Minx P."/>
            <person name="Tomlinson C."/>
            <person name="Mitreva M."/>
            <person name="Hou S."/>
            <person name="Chen J."/>
            <person name="Wollam A."/>
            <person name="Pepin K.H."/>
            <person name="Johnson M."/>
            <person name="Bhonagiri V."/>
            <person name="Zhang X."/>
            <person name="Suruliraj S."/>
            <person name="Warren W."/>
            <person name="Chinwalla A."/>
            <person name="Mardis E.R."/>
            <person name="Wilson R.K."/>
        </authorList>
    </citation>
    <scope>NUCLEOTIDE SEQUENCE [LARGE SCALE GENOMIC DNA]</scope>
    <source>
        <strain evidence="11 12">DP7</strain>
    </source>
</reference>
<keyword evidence="3 10" id="KW-0808">Transferase</keyword>
<dbReference type="PATRIC" id="fig|537010.4.peg.3533"/>
<evidence type="ECO:0000313" key="11">
    <source>
        <dbReference type="EMBL" id="EHL05549.1"/>
    </source>
</evidence>
<keyword evidence="5 10" id="KW-1133">Transmembrane helix</keyword>
<dbReference type="RefSeq" id="WP_005814612.1">
    <property type="nucleotide sequence ID" value="NZ_JH414482.1"/>
</dbReference>
<feature type="transmembrane region" description="Helical" evidence="10">
    <location>
        <begin position="172"/>
        <end position="190"/>
    </location>
</feature>
<comment type="subunit">
    <text evidence="10">Probably interacts with PlsX.</text>
</comment>
<feature type="transmembrane region" description="Helical" evidence="10">
    <location>
        <begin position="147"/>
        <end position="166"/>
    </location>
</feature>
<dbReference type="GO" id="GO:0005886">
    <property type="term" value="C:plasma membrane"/>
    <property type="evidence" value="ECO:0007669"/>
    <property type="project" value="UniProtKB-SubCell"/>
</dbReference>
<keyword evidence="8 10" id="KW-0594">Phospholipid biosynthesis</keyword>
<sequence length="202" mass="21285">MKLASKEAGMIDLFMILGAYLLGGMSTGYYLVKLWRQEDVRNQGSGATGATNAGRVLGKKGFLLTLMGDALKGALAPALSMHFNLSLTTLILCLIAGVAGHIWPLQLGLRGGKGVAPALGGILVVDPMLASAAAGVFLFVLALTRQFTLSGLAAILGAPILSLIMARPFEQSAGLAVLAIFILLAHRKNIREMLNKSSQRRR</sequence>
<comment type="subcellular location">
    <subcellularLocation>
        <location evidence="10">Cell membrane</location>
        <topology evidence="10">Multi-pass membrane protein</topology>
    </subcellularLocation>
</comment>
<feature type="transmembrane region" description="Helical" evidence="10">
    <location>
        <begin position="13"/>
        <end position="32"/>
    </location>
</feature>
<dbReference type="SMART" id="SM01207">
    <property type="entry name" value="G3P_acyltransf"/>
    <property type="match status" value="1"/>
</dbReference>
<feature type="transmembrane region" description="Helical" evidence="10">
    <location>
        <begin position="83"/>
        <end position="103"/>
    </location>
</feature>
<proteinExistence type="inferred from homology"/>
<evidence type="ECO:0000256" key="1">
    <source>
        <dbReference type="ARBA" id="ARBA00022475"/>
    </source>
</evidence>
<evidence type="ECO:0000256" key="2">
    <source>
        <dbReference type="ARBA" id="ARBA00022516"/>
    </source>
</evidence>
<evidence type="ECO:0000256" key="5">
    <source>
        <dbReference type="ARBA" id="ARBA00022989"/>
    </source>
</evidence>
<dbReference type="PANTHER" id="PTHR30309:SF0">
    <property type="entry name" value="GLYCEROL-3-PHOSPHATE ACYLTRANSFERASE-RELATED"/>
    <property type="match status" value="1"/>
</dbReference>
<comment type="pathway">
    <text evidence="10">Lipid metabolism; phospholipid metabolism.</text>
</comment>
<evidence type="ECO:0000256" key="10">
    <source>
        <dbReference type="HAMAP-Rule" id="MF_01043"/>
    </source>
</evidence>
<dbReference type="AlphaFoldDB" id="G9XS21"/>
<feature type="transmembrane region" description="Helical" evidence="10">
    <location>
        <begin position="115"/>
        <end position="140"/>
    </location>
</feature>
<protein>
    <recommendedName>
        <fullName evidence="10">Glycerol-3-phosphate acyltransferase</fullName>
    </recommendedName>
    <alternativeName>
        <fullName evidence="10">Acyl-PO4 G3P acyltransferase</fullName>
    </alternativeName>
    <alternativeName>
        <fullName evidence="10">Acyl-phosphate--glycerol-3-phosphate acyltransferase</fullName>
    </alternativeName>
    <alternativeName>
        <fullName evidence="10">G3P acyltransferase</fullName>
        <shortName evidence="10">GPAT</shortName>
        <ecNumber evidence="10">2.3.1.275</ecNumber>
    </alternativeName>
    <alternativeName>
        <fullName evidence="10">Lysophosphatidic acid synthase</fullName>
        <shortName evidence="10">LPA synthase</shortName>
    </alternativeName>
</protein>
<keyword evidence="1 10" id="KW-1003">Cell membrane</keyword>
<evidence type="ECO:0000256" key="6">
    <source>
        <dbReference type="ARBA" id="ARBA00023098"/>
    </source>
</evidence>
<dbReference type="PANTHER" id="PTHR30309">
    <property type="entry name" value="INNER MEMBRANE PROTEIN YGIH"/>
    <property type="match status" value="1"/>
</dbReference>
<keyword evidence="11" id="KW-0012">Acyltransferase</keyword>
<gene>
    <name evidence="10" type="primary">plsY</name>
    <name evidence="11" type="ORF">HMPREF0322_03769</name>
</gene>
<keyword evidence="7 10" id="KW-0472">Membrane</keyword>
<dbReference type="Proteomes" id="UP000004416">
    <property type="component" value="Unassembled WGS sequence"/>
</dbReference>
<keyword evidence="6 10" id="KW-0443">Lipid metabolism</keyword>
<dbReference type="SMR" id="G9XS21"/>
<evidence type="ECO:0000256" key="9">
    <source>
        <dbReference type="ARBA" id="ARBA00023264"/>
    </source>
</evidence>
<keyword evidence="9 10" id="KW-1208">Phospholipid metabolism</keyword>
<comment type="caution">
    <text evidence="11">The sequence shown here is derived from an EMBL/GenBank/DDBJ whole genome shotgun (WGS) entry which is preliminary data.</text>
</comment>
<evidence type="ECO:0000256" key="8">
    <source>
        <dbReference type="ARBA" id="ARBA00023209"/>
    </source>
</evidence>
<dbReference type="HOGENOM" id="CLU_081254_7_0_9"/>
<comment type="function">
    <text evidence="10">Catalyzes the transfer of an acyl group from acyl-phosphate (acyl-PO(4)) to glycerol-3-phosphate (G3P) to form lysophosphatidic acid (LPA). This enzyme utilizes acyl-phosphate as fatty acyl donor, but not acyl-CoA or acyl-ACP.</text>
</comment>
<evidence type="ECO:0000313" key="12">
    <source>
        <dbReference type="Proteomes" id="UP000004416"/>
    </source>
</evidence>